<dbReference type="InterPro" id="IPR006012">
    <property type="entry name" value="Syntaxin/epimorphin_CS"/>
</dbReference>
<dbReference type="GO" id="GO:0006886">
    <property type="term" value="P:intracellular protein transport"/>
    <property type="evidence" value="ECO:0007669"/>
    <property type="project" value="InterPro"/>
</dbReference>
<dbReference type="CDD" id="cd00179">
    <property type="entry name" value="SynN"/>
    <property type="match status" value="1"/>
</dbReference>
<dbReference type="Proteomes" id="UP000823561">
    <property type="component" value="Chromosome 12"/>
</dbReference>
<dbReference type="Gene3D" id="1.20.58.70">
    <property type="match status" value="1"/>
</dbReference>
<proteinExistence type="inferred from homology"/>
<keyword evidence="3" id="KW-0813">Transport</keyword>
<dbReference type="AlphaFoldDB" id="A0AAV6GD83"/>
<evidence type="ECO:0000313" key="10">
    <source>
        <dbReference type="Proteomes" id="UP000823561"/>
    </source>
</evidence>
<comment type="caution">
    <text evidence="9">The sequence shown here is derived from an EMBL/GenBank/DDBJ whole genome shotgun (WGS) entry which is preliminary data.</text>
</comment>
<dbReference type="PANTHER" id="PTHR19957:SF36">
    <property type="entry name" value="SYNTAXIN-2"/>
    <property type="match status" value="1"/>
</dbReference>
<keyword evidence="4" id="KW-0175">Coiled coil</keyword>
<reference evidence="9" key="1">
    <citation type="submission" date="2020-10" db="EMBL/GenBank/DDBJ databases">
        <title>Chromosome-scale genome assembly of the Allis shad, Alosa alosa.</title>
        <authorList>
            <person name="Margot Z."/>
            <person name="Christophe K."/>
            <person name="Cabau C."/>
            <person name="Louis A."/>
            <person name="Berthelot C."/>
            <person name="Parey E."/>
            <person name="Roest Crollius H."/>
            <person name="Montfort J."/>
            <person name="Robinson-Rechavi M."/>
            <person name="Bucao C."/>
            <person name="Bouchez O."/>
            <person name="Gislard M."/>
            <person name="Lluch J."/>
            <person name="Milhes M."/>
            <person name="Lampietro C."/>
            <person name="Lopez Roques C."/>
            <person name="Donnadieu C."/>
            <person name="Braasch I."/>
            <person name="Desvignes T."/>
            <person name="Postlethwait J."/>
            <person name="Bobe J."/>
            <person name="Guiguen Y."/>
        </authorList>
    </citation>
    <scope>NUCLEOTIDE SEQUENCE</scope>
    <source>
        <strain evidence="9">M-15738</strain>
        <tissue evidence="9">Blood</tissue>
    </source>
</reference>
<dbReference type="Gene3D" id="1.20.5.110">
    <property type="match status" value="1"/>
</dbReference>
<comment type="similarity">
    <text evidence="2 6">Belongs to the syntaxin family.</text>
</comment>
<protein>
    <recommendedName>
        <fullName evidence="8">t-SNARE coiled-coil homology domain-containing protein</fullName>
    </recommendedName>
</protein>
<name>A0AAV6GD83_9TELE</name>
<dbReference type="Pfam" id="PF00804">
    <property type="entry name" value="Syntaxin"/>
    <property type="match status" value="1"/>
</dbReference>
<keyword evidence="7" id="KW-0812">Transmembrane</keyword>
<dbReference type="GO" id="GO:0031201">
    <property type="term" value="C:SNARE complex"/>
    <property type="evidence" value="ECO:0007669"/>
    <property type="project" value="TreeGrafter"/>
</dbReference>
<organism evidence="9 10">
    <name type="scientific">Alosa alosa</name>
    <name type="common">allis shad</name>
    <dbReference type="NCBI Taxonomy" id="278164"/>
    <lineage>
        <taxon>Eukaryota</taxon>
        <taxon>Metazoa</taxon>
        <taxon>Chordata</taxon>
        <taxon>Craniata</taxon>
        <taxon>Vertebrata</taxon>
        <taxon>Euteleostomi</taxon>
        <taxon>Actinopterygii</taxon>
        <taxon>Neopterygii</taxon>
        <taxon>Teleostei</taxon>
        <taxon>Clupei</taxon>
        <taxon>Clupeiformes</taxon>
        <taxon>Clupeoidei</taxon>
        <taxon>Clupeidae</taxon>
        <taxon>Alosa</taxon>
    </lineage>
</organism>
<dbReference type="InterPro" id="IPR045242">
    <property type="entry name" value="Syntaxin"/>
</dbReference>
<evidence type="ECO:0000256" key="2">
    <source>
        <dbReference type="ARBA" id="ARBA00009063"/>
    </source>
</evidence>
<dbReference type="SMART" id="SM00503">
    <property type="entry name" value="SynN"/>
    <property type="match status" value="1"/>
</dbReference>
<dbReference type="SMART" id="SM00397">
    <property type="entry name" value="t_SNARE"/>
    <property type="match status" value="1"/>
</dbReference>
<dbReference type="GO" id="GO:0031629">
    <property type="term" value="P:synaptic vesicle fusion to presynaptic active zone membrane"/>
    <property type="evidence" value="ECO:0007669"/>
    <property type="project" value="TreeGrafter"/>
</dbReference>
<dbReference type="GO" id="GO:0048787">
    <property type="term" value="C:presynaptic active zone membrane"/>
    <property type="evidence" value="ECO:0007669"/>
    <property type="project" value="TreeGrafter"/>
</dbReference>
<dbReference type="PANTHER" id="PTHR19957">
    <property type="entry name" value="SYNTAXIN"/>
    <property type="match status" value="1"/>
</dbReference>
<dbReference type="EMBL" id="JADWDJ010000012">
    <property type="protein sequence ID" value="KAG5272895.1"/>
    <property type="molecule type" value="Genomic_DNA"/>
</dbReference>
<dbReference type="GO" id="GO:0048278">
    <property type="term" value="P:vesicle docking"/>
    <property type="evidence" value="ECO:0007669"/>
    <property type="project" value="TreeGrafter"/>
</dbReference>
<feature type="domain" description="T-SNARE coiled-coil homology" evidence="8">
    <location>
        <begin position="190"/>
        <end position="252"/>
    </location>
</feature>
<dbReference type="Pfam" id="PF05739">
    <property type="entry name" value="SNARE"/>
    <property type="match status" value="1"/>
</dbReference>
<sequence>MRDRLAELNLNNNLPNDVIITEENTTYMDEFFKRVREVQMLIDKISCLVEELKRVHNTILSAANPEQRVKQELEEFNNDIRRHASSVQIQLKNIQTYMPEDENANTASVCHRIQKTQHSMLSRRFVEVMTEYNEAQMSFRDKSKGRIQRQLEITGRLTTDEDLEAMLQSGNPAVFTSDLLLDEQLTRNAMNEIESRHQDILRLEASIKELHEMFIDIAVLVENQGEMINNIETNVNSAAEYVNTGKIETKKAVRYQKQARRKYIIIGIVVLVLLGLIALIVGLSVGLPKS</sequence>
<dbReference type="InterPro" id="IPR006011">
    <property type="entry name" value="Syntaxin_N"/>
</dbReference>
<dbReference type="PROSITE" id="PS50192">
    <property type="entry name" value="T_SNARE"/>
    <property type="match status" value="1"/>
</dbReference>
<accession>A0AAV6GD83</accession>
<evidence type="ECO:0000313" key="9">
    <source>
        <dbReference type="EMBL" id="KAG5272895.1"/>
    </source>
</evidence>
<evidence type="ECO:0000256" key="3">
    <source>
        <dbReference type="ARBA" id="ARBA00022448"/>
    </source>
</evidence>
<evidence type="ECO:0000256" key="6">
    <source>
        <dbReference type="RuleBase" id="RU003858"/>
    </source>
</evidence>
<comment type="subcellular location">
    <subcellularLocation>
        <location evidence="1">Endomembrane system</location>
        <topology evidence="1">Peripheral membrane protein</topology>
    </subcellularLocation>
</comment>
<evidence type="ECO:0000256" key="5">
    <source>
        <dbReference type="ARBA" id="ARBA00023136"/>
    </source>
</evidence>
<keyword evidence="7" id="KW-1133">Transmembrane helix</keyword>
<dbReference type="SUPFAM" id="SSF47661">
    <property type="entry name" value="t-snare proteins"/>
    <property type="match status" value="1"/>
</dbReference>
<evidence type="ECO:0000259" key="8">
    <source>
        <dbReference type="PROSITE" id="PS50192"/>
    </source>
</evidence>
<dbReference type="InterPro" id="IPR000727">
    <property type="entry name" value="T_SNARE_dom"/>
</dbReference>
<keyword evidence="10" id="KW-1185">Reference proteome</keyword>
<dbReference type="InterPro" id="IPR010989">
    <property type="entry name" value="SNARE"/>
</dbReference>
<dbReference type="FunFam" id="1.20.5.110:FF:000022">
    <property type="entry name" value="Syntaxin 19"/>
    <property type="match status" value="1"/>
</dbReference>
<evidence type="ECO:0000256" key="7">
    <source>
        <dbReference type="SAM" id="Phobius"/>
    </source>
</evidence>
<keyword evidence="5 7" id="KW-0472">Membrane</keyword>
<evidence type="ECO:0000256" key="1">
    <source>
        <dbReference type="ARBA" id="ARBA00004184"/>
    </source>
</evidence>
<dbReference type="GO" id="GO:0008021">
    <property type="term" value="C:synaptic vesicle"/>
    <property type="evidence" value="ECO:0007669"/>
    <property type="project" value="TreeGrafter"/>
</dbReference>
<evidence type="ECO:0000256" key="4">
    <source>
        <dbReference type="ARBA" id="ARBA00023054"/>
    </source>
</evidence>
<dbReference type="GO" id="GO:0000149">
    <property type="term" value="F:SNARE binding"/>
    <property type="evidence" value="ECO:0007669"/>
    <property type="project" value="TreeGrafter"/>
</dbReference>
<dbReference type="FunFam" id="1.20.58.70:FF:000011">
    <property type="entry name" value="Syntaxin 4"/>
    <property type="match status" value="1"/>
</dbReference>
<feature type="transmembrane region" description="Helical" evidence="7">
    <location>
        <begin position="263"/>
        <end position="287"/>
    </location>
</feature>
<dbReference type="PROSITE" id="PS00914">
    <property type="entry name" value="SYNTAXIN"/>
    <property type="match status" value="1"/>
</dbReference>
<gene>
    <name evidence="9" type="ORF">AALO_G00170490</name>
</gene>
<dbReference type="GO" id="GO:0005484">
    <property type="term" value="F:SNAP receptor activity"/>
    <property type="evidence" value="ECO:0007669"/>
    <property type="project" value="InterPro"/>
</dbReference>